<organism evidence="2 3">
    <name type="scientific">Kyrpidia spormannii</name>
    <dbReference type="NCBI Taxonomy" id="2055160"/>
    <lineage>
        <taxon>Bacteria</taxon>
        <taxon>Bacillati</taxon>
        <taxon>Bacillota</taxon>
        <taxon>Bacilli</taxon>
        <taxon>Bacillales</taxon>
        <taxon>Alicyclobacillaceae</taxon>
        <taxon>Kyrpidia</taxon>
    </lineage>
</organism>
<feature type="transmembrane region" description="Helical" evidence="1">
    <location>
        <begin position="364"/>
        <end position="386"/>
    </location>
</feature>
<reference evidence="3" key="1">
    <citation type="submission" date="2017-11" db="EMBL/GenBank/DDBJ databases">
        <title>Complete Genome Sequence of Kyrpidia sp. Strain EA-1, a thermophilic, hydrogen-oxidizing Bacterium, isolated from the Azores.</title>
        <authorList>
            <person name="Reiner J.E."/>
            <person name="Lapp C.J."/>
            <person name="Bunk B."/>
            <person name="Gescher J."/>
        </authorList>
    </citation>
    <scope>NUCLEOTIDE SEQUENCE [LARGE SCALE GENOMIC DNA]</scope>
    <source>
        <strain evidence="3">EA-1</strain>
    </source>
</reference>
<proteinExistence type="predicted"/>
<dbReference type="PANTHER" id="PTHR30569:SF0">
    <property type="entry name" value="CYTOSINE PERMEASE"/>
    <property type="match status" value="1"/>
</dbReference>
<dbReference type="GO" id="GO:0015209">
    <property type="term" value="F:cytosine transmembrane transporter activity"/>
    <property type="evidence" value="ECO:0007669"/>
    <property type="project" value="InterPro"/>
</dbReference>
<feature type="transmembrane region" description="Helical" evidence="1">
    <location>
        <begin position="392"/>
        <end position="410"/>
    </location>
</feature>
<feature type="transmembrane region" description="Helical" evidence="1">
    <location>
        <begin position="113"/>
        <end position="138"/>
    </location>
</feature>
<name>A0A2K8N943_9BACL</name>
<dbReference type="Proteomes" id="UP000231932">
    <property type="component" value="Chromosome"/>
</dbReference>
<accession>A0A2K8N943</accession>
<feature type="transmembrane region" description="Helical" evidence="1">
    <location>
        <begin position="183"/>
        <end position="201"/>
    </location>
</feature>
<evidence type="ECO:0008006" key="4">
    <source>
        <dbReference type="Google" id="ProtNLM"/>
    </source>
</evidence>
<dbReference type="EMBL" id="CP024955">
    <property type="protein sequence ID" value="ATY85866.1"/>
    <property type="molecule type" value="Genomic_DNA"/>
</dbReference>
<dbReference type="RefSeq" id="WP_100668620.1">
    <property type="nucleotide sequence ID" value="NZ_CP024955.1"/>
</dbReference>
<keyword evidence="1" id="KW-0472">Membrane</keyword>
<dbReference type="InterPro" id="IPR030191">
    <property type="entry name" value="CodB"/>
</dbReference>
<evidence type="ECO:0000313" key="3">
    <source>
        <dbReference type="Proteomes" id="UP000231932"/>
    </source>
</evidence>
<feature type="transmembrane region" description="Helical" evidence="1">
    <location>
        <begin position="461"/>
        <end position="481"/>
    </location>
</feature>
<feature type="transmembrane region" description="Helical" evidence="1">
    <location>
        <begin position="79"/>
        <end position="101"/>
    </location>
</feature>
<evidence type="ECO:0000256" key="1">
    <source>
        <dbReference type="SAM" id="Phobius"/>
    </source>
</evidence>
<dbReference type="KEGG" id="kyr:CVV65_13790"/>
<keyword evidence="1" id="KW-1133">Transmembrane helix</keyword>
<feature type="transmembrane region" description="Helical" evidence="1">
    <location>
        <begin position="47"/>
        <end position="73"/>
    </location>
</feature>
<feature type="transmembrane region" description="Helical" evidence="1">
    <location>
        <begin position="315"/>
        <end position="332"/>
    </location>
</feature>
<keyword evidence="1" id="KW-0812">Transmembrane</keyword>
<dbReference type="GO" id="GO:0005886">
    <property type="term" value="C:plasma membrane"/>
    <property type="evidence" value="ECO:0007669"/>
    <property type="project" value="TreeGrafter"/>
</dbReference>
<dbReference type="Gene3D" id="1.10.4160.10">
    <property type="entry name" value="Hydantoin permease"/>
    <property type="match status" value="1"/>
</dbReference>
<feature type="transmembrane region" description="Helical" evidence="1">
    <location>
        <begin position="150"/>
        <end position="171"/>
    </location>
</feature>
<evidence type="ECO:0000313" key="2">
    <source>
        <dbReference type="EMBL" id="ATY85866.1"/>
    </source>
</evidence>
<dbReference type="PANTHER" id="PTHR30569">
    <property type="entry name" value="CYTOSINE TRANSPORTER CODB"/>
    <property type="match status" value="1"/>
</dbReference>
<feature type="transmembrane region" description="Helical" evidence="1">
    <location>
        <begin position="263"/>
        <end position="280"/>
    </location>
</feature>
<dbReference type="AlphaFoldDB" id="A0A2K8N943"/>
<feature type="transmembrane region" description="Helical" evidence="1">
    <location>
        <begin position="221"/>
        <end position="242"/>
    </location>
</feature>
<protein>
    <recommendedName>
        <fullName evidence="4">Allantoin permease</fullName>
    </recommendedName>
</protein>
<feature type="transmembrane region" description="Helical" evidence="1">
    <location>
        <begin position="431"/>
        <end position="455"/>
    </location>
</feature>
<sequence length="592" mass="63626">MNSHSPVSPGAPKARPKRTFHRWVNNPILEDYALRYAPKSFRKWSEFAVFSSAIGGIAYMADFAIGGSVAISYGFTNALWAILVAAAVIFLTGLPIAYYAAKYNIDMDLLTRGAGFGYLGSTLTSLIYASFTFIYFSLEGSVMAQALNLYFGMSLGLAYLLCALVIIPMVIYGMTFLSKLQMWTQPIWLILMVLPFVVIFAKDPGSLAAWTTFGGHSPSGAGFSGLAFGLAAGVVLSLIAQIGEQVDYLRFMPDKTPANRVKWWWAVVLAGPGWVILGALKQLGGSFLASYIAPTVGLQLANEPIHMYTVAFEQLIPSGFAALTLAAFFVVLSQVKINVTNAYSGSLSWSNFFSRLFHFHPGRVVWLFLNVGIALLLMEVGVFGFLNTVLGFYSNVAVAWIGAVVADLVINKSLLKISPSYVEFKRAHLYNFNPVGFGSMVIASAVSIAAYFGAFGPVMQAFSPFVSLGLAIVLAPVIALITKGKYYIARENSWVQGAHGSQDGRIHVIAGSAGGEGPSGVAGLGGHRHGDGEEELACGVCAFEYERADITHCPFHGATICSLCCSLEKECHDMCKKEPAVEVASGAAVEMH</sequence>
<keyword evidence="3" id="KW-1185">Reference proteome</keyword>
<dbReference type="OrthoDB" id="9773246at2"/>
<gene>
    <name evidence="2" type="ORF">CVV65_13790</name>
</gene>